<evidence type="ECO:0000313" key="1">
    <source>
        <dbReference type="EMBL" id="KII61685.1"/>
    </source>
</evidence>
<comment type="caution">
    <text evidence="1">The sequence shown here is derived from an EMBL/GenBank/DDBJ whole genome shotgun (WGS) entry which is preliminary data.</text>
</comment>
<sequence length="105" mass="11702">MYSGMKQLWGPPPKTLGLPKQPLGVRQFGQTRPSPDGSEAVWSMAFRATLPGQEHRSTQRRETIQLLSRRAGAELVVLLNPSSALNWDFSSWLKHDVARGIEPPP</sequence>
<name>A0A0C2M3U3_THEKT</name>
<gene>
    <name evidence="1" type="ORF">RF11_08238</name>
</gene>
<keyword evidence="2" id="KW-1185">Reference proteome</keyword>
<accession>A0A0C2M3U3</accession>
<dbReference type="AlphaFoldDB" id="A0A0C2M3U3"/>
<dbReference type="Proteomes" id="UP000031668">
    <property type="component" value="Unassembled WGS sequence"/>
</dbReference>
<organism evidence="1 2">
    <name type="scientific">Thelohanellus kitauei</name>
    <name type="common">Myxosporean</name>
    <dbReference type="NCBI Taxonomy" id="669202"/>
    <lineage>
        <taxon>Eukaryota</taxon>
        <taxon>Metazoa</taxon>
        <taxon>Cnidaria</taxon>
        <taxon>Myxozoa</taxon>
        <taxon>Myxosporea</taxon>
        <taxon>Bivalvulida</taxon>
        <taxon>Platysporina</taxon>
        <taxon>Myxobolidae</taxon>
        <taxon>Thelohanellus</taxon>
    </lineage>
</organism>
<evidence type="ECO:0000313" key="2">
    <source>
        <dbReference type="Proteomes" id="UP000031668"/>
    </source>
</evidence>
<dbReference type="EMBL" id="JWZT01005279">
    <property type="protein sequence ID" value="KII61685.1"/>
    <property type="molecule type" value="Genomic_DNA"/>
</dbReference>
<proteinExistence type="predicted"/>
<reference evidence="1 2" key="1">
    <citation type="journal article" date="2014" name="Genome Biol. Evol.">
        <title>The genome of the myxosporean Thelohanellus kitauei shows adaptations to nutrient acquisition within its fish host.</title>
        <authorList>
            <person name="Yang Y."/>
            <person name="Xiong J."/>
            <person name="Zhou Z."/>
            <person name="Huo F."/>
            <person name="Miao W."/>
            <person name="Ran C."/>
            <person name="Liu Y."/>
            <person name="Zhang J."/>
            <person name="Feng J."/>
            <person name="Wang M."/>
            <person name="Wang M."/>
            <person name="Wang L."/>
            <person name="Yao B."/>
        </authorList>
    </citation>
    <scope>NUCLEOTIDE SEQUENCE [LARGE SCALE GENOMIC DNA]</scope>
    <source>
        <strain evidence="1">Wuqing</strain>
    </source>
</reference>
<protein>
    <submittedName>
        <fullName evidence="1">Uncharacterized protein</fullName>
    </submittedName>
</protein>